<evidence type="ECO:0008006" key="2">
    <source>
        <dbReference type="Google" id="ProtNLM"/>
    </source>
</evidence>
<protein>
    <recommendedName>
        <fullName evidence="2">DUF1501 domain-containing protein</fullName>
    </recommendedName>
</protein>
<proteinExistence type="predicted"/>
<reference evidence="1" key="1">
    <citation type="submission" date="2018-05" db="EMBL/GenBank/DDBJ databases">
        <authorList>
            <person name="Lanie J.A."/>
            <person name="Ng W.-L."/>
            <person name="Kazmierczak K.M."/>
            <person name="Andrzejewski T.M."/>
            <person name="Davidsen T.M."/>
            <person name="Wayne K.J."/>
            <person name="Tettelin H."/>
            <person name="Glass J.I."/>
            <person name="Rusch D."/>
            <person name="Podicherti R."/>
            <person name="Tsui H.-C.T."/>
            <person name="Winkler M.E."/>
        </authorList>
    </citation>
    <scope>NUCLEOTIDE SEQUENCE</scope>
</reference>
<gene>
    <name evidence="1" type="ORF">METZ01_LOCUS486296</name>
</gene>
<organism evidence="1">
    <name type="scientific">marine metagenome</name>
    <dbReference type="NCBI Taxonomy" id="408172"/>
    <lineage>
        <taxon>unclassified sequences</taxon>
        <taxon>metagenomes</taxon>
        <taxon>ecological metagenomes</taxon>
    </lineage>
</organism>
<sequence length="240" mass="26192">AMSGIALPELLRAEEALGSKAQKQKSIIMIHLPGGPSHTDMWDIKDRATKEYRGEFTSIPTSVPGVRVCEHFPKLAKMWQDCTSIRSTVGQASDHNSFHCMTGRARRSQQPAGGWPSIGSVIGKVQGEGPNGTPPFIGFDSRAQGPGFLGAPYKYFAPNGKGKQDLVLNGIDTSRLDDRKALLGSFDGFRRDVDNSRKMEGLDKFNQQAFGVITSSTLVDALDLKKEDPKRLAKYEVPKG</sequence>
<feature type="non-terminal residue" evidence="1">
    <location>
        <position position="240"/>
    </location>
</feature>
<dbReference type="AlphaFoldDB" id="A0A383CML1"/>
<name>A0A383CML1_9ZZZZ</name>
<accession>A0A383CML1</accession>
<dbReference type="InterPro" id="IPR010869">
    <property type="entry name" value="DUF1501"/>
</dbReference>
<dbReference type="EMBL" id="UINC01210121">
    <property type="protein sequence ID" value="SVE33442.1"/>
    <property type="molecule type" value="Genomic_DNA"/>
</dbReference>
<feature type="non-terminal residue" evidence="1">
    <location>
        <position position="1"/>
    </location>
</feature>
<evidence type="ECO:0000313" key="1">
    <source>
        <dbReference type="EMBL" id="SVE33442.1"/>
    </source>
</evidence>
<dbReference type="Pfam" id="PF07394">
    <property type="entry name" value="DUF1501"/>
    <property type="match status" value="1"/>
</dbReference>